<organism evidence="3 4">
    <name type="scientific">Lophium mytilinum</name>
    <dbReference type="NCBI Taxonomy" id="390894"/>
    <lineage>
        <taxon>Eukaryota</taxon>
        <taxon>Fungi</taxon>
        <taxon>Dikarya</taxon>
        <taxon>Ascomycota</taxon>
        <taxon>Pezizomycotina</taxon>
        <taxon>Dothideomycetes</taxon>
        <taxon>Pleosporomycetidae</taxon>
        <taxon>Mytilinidiales</taxon>
        <taxon>Mytilinidiaceae</taxon>
        <taxon>Lophium</taxon>
    </lineage>
</organism>
<keyword evidence="4" id="KW-1185">Reference proteome</keyword>
<dbReference type="AlphaFoldDB" id="A0A6A6R702"/>
<feature type="region of interest" description="Disordered" evidence="2">
    <location>
        <begin position="197"/>
        <end position="259"/>
    </location>
</feature>
<gene>
    <name evidence="3" type="ORF">BU16DRAFT_556839</name>
</gene>
<dbReference type="InterPro" id="IPR002110">
    <property type="entry name" value="Ankyrin_rpt"/>
</dbReference>
<protein>
    <submittedName>
        <fullName evidence="3">Uncharacterized protein</fullName>
    </submittedName>
</protein>
<dbReference type="Gene3D" id="1.25.40.20">
    <property type="entry name" value="Ankyrin repeat-containing domain"/>
    <property type="match status" value="1"/>
</dbReference>
<dbReference type="Pfam" id="PF13637">
    <property type="entry name" value="Ank_4"/>
    <property type="match status" value="1"/>
</dbReference>
<reference evidence="3" key="1">
    <citation type="journal article" date="2020" name="Stud. Mycol.">
        <title>101 Dothideomycetes genomes: a test case for predicting lifestyles and emergence of pathogens.</title>
        <authorList>
            <person name="Haridas S."/>
            <person name="Albert R."/>
            <person name="Binder M."/>
            <person name="Bloem J."/>
            <person name="Labutti K."/>
            <person name="Salamov A."/>
            <person name="Andreopoulos B."/>
            <person name="Baker S."/>
            <person name="Barry K."/>
            <person name="Bills G."/>
            <person name="Bluhm B."/>
            <person name="Cannon C."/>
            <person name="Castanera R."/>
            <person name="Culley D."/>
            <person name="Daum C."/>
            <person name="Ezra D."/>
            <person name="Gonzalez J."/>
            <person name="Henrissat B."/>
            <person name="Kuo A."/>
            <person name="Liang C."/>
            <person name="Lipzen A."/>
            <person name="Lutzoni F."/>
            <person name="Magnuson J."/>
            <person name="Mondo S."/>
            <person name="Nolan M."/>
            <person name="Ohm R."/>
            <person name="Pangilinan J."/>
            <person name="Park H.-J."/>
            <person name="Ramirez L."/>
            <person name="Alfaro M."/>
            <person name="Sun H."/>
            <person name="Tritt A."/>
            <person name="Yoshinaga Y."/>
            <person name="Zwiers L.-H."/>
            <person name="Turgeon B."/>
            <person name="Goodwin S."/>
            <person name="Spatafora J."/>
            <person name="Crous P."/>
            <person name="Grigoriev I."/>
        </authorList>
    </citation>
    <scope>NUCLEOTIDE SEQUENCE</scope>
    <source>
        <strain evidence="3">CBS 269.34</strain>
    </source>
</reference>
<dbReference type="SUPFAM" id="SSF48403">
    <property type="entry name" value="Ankyrin repeat"/>
    <property type="match status" value="1"/>
</dbReference>
<dbReference type="EMBL" id="MU004183">
    <property type="protein sequence ID" value="KAF2500369.1"/>
    <property type="molecule type" value="Genomic_DNA"/>
</dbReference>
<dbReference type="PROSITE" id="PS50297">
    <property type="entry name" value="ANK_REP_REGION"/>
    <property type="match status" value="1"/>
</dbReference>
<evidence type="ECO:0000256" key="2">
    <source>
        <dbReference type="SAM" id="MobiDB-lite"/>
    </source>
</evidence>
<name>A0A6A6R702_9PEZI</name>
<evidence type="ECO:0000313" key="4">
    <source>
        <dbReference type="Proteomes" id="UP000799750"/>
    </source>
</evidence>
<evidence type="ECO:0000256" key="1">
    <source>
        <dbReference type="PROSITE-ProRule" id="PRU00023"/>
    </source>
</evidence>
<dbReference type="Proteomes" id="UP000799750">
    <property type="component" value="Unassembled WGS sequence"/>
</dbReference>
<dbReference type="InterPro" id="IPR036770">
    <property type="entry name" value="Ankyrin_rpt-contain_sf"/>
</dbReference>
<keyword evidence="1" id="KW-0040">ANK repeat</keyword>
<proteinExistence type="predicted"/>
<dbReference type="OrthoDB" id="3200163at2759"/>
<dbReference type="SMART" id="SM00248">
    <property type="entry name" value="ANK"/>
    <property type="match status" value="1"/>
</dbReference>
<accession>A0A6A6R702</accession>
<dbReference type="PROSITE" id="PS50088">
    <property type="entry name" value="ANK_REPEAT"/>
    <property type="match status" value="1"/>
</dbReference>
<feature type="repeat" description="ANK" evidence="1">
    <location>
        <begin position="346"/>
        <end position="378"/>
    </location>
</feature>
<evidence type="ECO:0000313" key="3">
    <source>
        <dbReference type="EMBL" id="KAF2500369.1"/>
    </source>
</evidence>
<sequence>MEALSGVASAFAVVSLSIQLVDNINTLCEFWEKVRGAPKYIKELVQELRLLRSVSTQVDSLMAIMAKVQGGLSSGSRIVRTWNSFKVSLKGRQIMQFRLSLSETKSTLILARFSLSEKIHYRIAEQTMTALTDGLASLSVHRASGTVMTEIHDSLDMQGHIASLQAEMRHVTASVPQSWIRSGMQVALDNAVRGMADKLDVQDPVPPKDQGGSDTRRGRTATPSGYSGSHPDVESGQDASARLESDSRNRRNRRLGTDSFHGSYSSITSSVFGTIYLSTDKFYIDDPTFTDDSDEEGAHLGRILYRTFHAVPDNALIFEFCKQGNLMAVNSLLVNGQASPWDTNSKGWTPLHFASWNCDLALMKTLVRAGADRTALTFDFPSGNYEHCSPLVTAATITSVIEVSPQRRIEALRLLLDDSDFSDHEGQA</sequence>